<dbReference type="EMBL" id="CAJNBH010000030">
    <property type="protein sequence ID" value="CAE6842329.1"/>
    <property type="molecule type" value="Genomic_DNA"/>
</dbReference>
<evidence type="ECO:0000313" key="3">
    <source>
        <dbReference type="Proteomes" id="UP000673821"/>
    </source>
</evidence>
<dbReference type="Proteomes" id="UP000673821">
    <property type="component" value="Unassembled WGS sequence"/>
</dbReference>
<keyword evidence="1" id="KW-0812">Transmembrane</keyword>
<keyword evidence="1" id="KW-0472">Membrane</keyword>
<organism evidence="2 3">
    <name type="scientific">Paraburkholderia nemoris</name>
    <dbReference type="NCBI Taxonomy" id="2793076"/>
    <lineage>
        <taxon>Bacteria</taxon>
        <taxon>Pseudomonadati</taxon>
        <taxon>Pseudomonadota</taxon>
        <taxon>Betaproteobacteria</taxon>
        <taxon>Burkholderiales</taxon>
        <taxon>Burkholderiaceae</taxon>
        <taxon>Paraburkholderia</taxon>
    </lineage>
</organism>
<gene>
    <name evidence="2" type="ORF">R69776_07107</name>
</gene>
<evidence type="ECO:0000256" key="1">
    <source>
        <dbReference type="SAM" id="Phobius"/>
    </source>
</evidence>
<feature type="transmembrane region" description="Helical" evidence="1">
    <location>
        <begin position="46"/>
        <end position="65"/>
    </location>
</feature>
<name>A0ABM8SZL6_9BURK</name>
<accession>A0ABM8SZL6</accession>
<evidence type="ECO:0000313" key="2">
    <source>
        <dbReference type="EMBL" id="CAE6842329.1"/>
    </source>
</evidence>
<comment type="caution">
    <text evidence="2">The sequence shown here is derived from an EMBL/GenBank/DDBJ whole genome shotgun (WGS) entry which is preliminary data.</text>
</comment>
<evidence type="ECO:0008006" key="4">
    <source>
        <dbReference type="Google" id="ProtNLM"/>
    </source>
</evidence>
<reference evidence="2 3" key="1">
    <citation type="submission" date="2021-02" db="EMBL/GenBank/DDBJ databases">
        <authorList>
            <person name="Vanwijnsberghe S."/>
        </authorList>
    </citation>
    <scope>NUCLEOTIDE SEQUENCE [LARGE SCALE GENOMIC DNA]</scope>
    <source>
        <strain evidence="2 3">R-69776</strain>
    </source>
</reference>
<keyword evidence="3" id="KW-1185">Reference proteome</keyword>
<proteinExistence type="predicted"/>
<sequence>MCEDTFLCQGAQRILWPTTASVVRFVLALAAMVLVLRGYASLRTAFVLVAVGTVVATTSSLLGFLRTRWDR</sequence>
<keyword evidence="1" id="KW-1133">Transmembrane helix</keyword>
<feature type="transmembrane region" description="Helical" evidence="1">
    <location>
        <begin position="22"/>
        <end position="40"/>
    </location>
</feature>
<protein>
    <recommendedName>
        <fullName evidence="4">DUF202 domain-containing protein</fullName>
    </recommendedName>
</protein>